<sequence length="123" mass="12983">MEHATVKILDENAKVALHPDQSLPIEIATSILVPQPEAAPTPVSATPTAIADVIPILFYIVPTPQGEASYAYADVALAPHSTDSYSTCIDELFDDIGDGAHIPNCPNQGKDLGLPFFSGLQLS</sequence>
<accession>A0ABC8R1D9</accession>
<dbReference type="AlphaFoldDB" id="A0ABC8R1D9"/>
<protein>
    <submittedName>
        <fullName evidence="1">Uncharacterized protein</fullName>
    </submittedName>
</protein>
<comment type="caution">
    <text evidence="1">The sequence shown here is derived from an EMBL/GenBank/DDBJ whole genome shotgun (WGS) entry which is preliminary data.</text>
</comment>
<evidence type="ECO:0000313" key="2">
    <source>
        <dbReference type="Proteomes" id="UP001642360"/>
    </source>
</evidence>
<organism evidence="1 2">
    <name type="scientific">Ilex paraguariensis</name>
    <name type="common">yerba mate</name>
    <dbReference type="NCBI Taxonomy" id="185542"/>
    <lineage>
        <taxon>Eukaryota</taxon>
        <taxon>Viridiplantae</taxon>
        <taxon>Streptophyta</taxon>
        <taxon>Embryophyta</taxon>
        <taxon>Tracheophyta</taxon>
        <taxon>Spermatophyta</taxon>
        <taxon>Magnoliopsida</taxon>
        <taxon>eudicotyledons</taxon>
        <taxon>Gunneridae</taxon>
        <taxon>Pentapetalae</taxon>
        <taxon>asterids</taxon>
        <taxon>campanulids</taxon>
        <taxon>Aquifoliales</taxon>
        <taxon>Aquifoliaceae</taxon>
        <taxon>Ilex</taxon>
    </lineage>
</organism>
<evidence type="ECO:0000313" key="1">
    <source>
        <dbReference type="EMBL" id="CAK9138236.1"/>
    </source>
</evidence>
<reference evidence="1 2" key="1">
    <citation type="submission" date="2024-02" db="EMBL/GenBank/DDBJ databases">
        <authorList>
            <person name="Vignale AGUSTIN F."/>
            <person name="Sosa J E."/>
            <person name="Modenutti C."/>
        </authorList>
    </citation>
    <scope>NUCLEOTIDE SEQUENCE [LARGE SCALE GENOMIC DNA]</scope>
</reference>
<name>A0ABC8R1D9_9AQUA</name>
<dbReference type="Proteomes" id="UP001642360">
    <property type="component" value="Unassembled WGS sequence"/>
</dbReference>
<proteinExistence type="predicted"/>
<keyword evidence="2" id="KW-1185">Reference proteome</keyword>
<gene>
    <name evidence="1" type="ORF">ILEXP_LOCUS5337</name>
</gene>
<dbReference type="EMBL" id="CAUOFW020000870">
    <property type="protein sequence ID" value="CAK9138236.1"/>
    <property type="molecule type" value="Genomic_DNA"/>
</dbReference>